<dbReference type="SUPFAM" id="SSF49879">
    <property type="entry name" value="SMAD/FHA domain"/>
    <property type="match status" value="1"/>
</dbReference>
<comment type="caution">
    <text evidence="4">The sequence shown here is derived from an EMBL/GenBank/DDBJ whole genome shotgun (WGS) entry which is preliminary data.</text>
</comment>
<name>A0A8K1F9V3_PYTOL</name>
<sequence>MAGAAPTTAPYAPPEWGVDGSNAFNIYMDVIKGGLVVESLTLPPDASKSFVVAGRMEPVCDLVLQHPSISRVHAVLQFDIHGALFVKDMNSTYGTFVNKKRLVPNQFERLHIGDIVVFGESTRMYALCGPAELLPEEYDSANLQAFRARLEKKQNEARSMGRREKPEEESGASWGFGEDAEEEDDEDSDEEDKKASHKGRGGESDLPSYLRGLKERDRAYESSVKASDVSEKDQKLFQQLQTKIKKMENLETEKSRILAKQNDLQGLSEGQEMTLERNNARIEALQKEIESLEDQLHARNAQREKSRSAVATKKKTTRKEDARYDYDSDEDDFYDRTKANQRKQQERLQVPGHQSGVAPVKASAPQTLTAESIQKTISELKKELAAVVQECARAASSEQGESKTEDEVDALDAFMQATTQQLQQSERVSLETKRKELEAQLKQQEQLLAIAMPALAAVPTPTPTVMEKVASPPRQEATTPVQKESMEPLDAEKTRERAPPVPERTQEKVVKKDLAPVTAPADEPQPKKRRVMGPTLPPPPSSGSYRSTDGELEGGERVWVPPSNQTGDGRTALNDKYGY</sequence>
<proteinExistence type="predicted"/>
<accession>A0A8K1F9V3</accession>
<dbReference type="Pfam" id="PF00498">
    <property type="entry name" value="FHA"/>
    <property type="match status" value="1"/>
</dbReference>
<reference evidence="4" key="1">
    <citation type="submission" date="2019-03" db="EMBL/GenBank/DDBJ databases">
        <title>Long read genome sequence of the mycoparasitic Pythium oligandrum ATCC 38472 isolated from sugarbeet rhizosphere.</title>
        <authorList>
            <person name="Gaulin E."/>
        </authorList>
    </citation>
    <scope>NUCLEOTIDE SEQUENCE</scope>
    <source>
        <strain evidence="4">ATCC 38472_TT</strain>
    </source>
</reference>
<dbReference type="InterPro" id="IPR008984">
    <property type="entry name" value="SMAD_FHA_dom_sf"/>
</dbReference>
<evidence type="ECO:0000259" key="3">
    <source>
        <dbReference type="PROSITE" id="PS50006"/>
    </source>
</evidence>
<dbReference type="Proteomes" id="UP000794436">
    <property type="component" value="Unassembled WGS sequence"/>
</dbReference>
<dbReference type="InterPro" id="IPR050923">
    <property type="entry name" value="Cell_Proc_Reg/RNA_Proc"/>
</dbReference>
<keyword evidence="1" id="KW-0175">Coiled coil</keyword>
<feature type="compositionally biased region" description="Acidic residues" evidence="2">
    <location>
        <begin position="178"/>
        <end position="190"/>
    </location>
</feature>
<evidence type="ECO:0000313" key="5">
    <source>
        <dbReference type="Proteomes" id="UP000794436"/>
    </source>
</evidence>
<dbReference type="PANTHER" id="PTHR23308">
    <property type="entry name" value="NUCLEAR INHIBITOR OF PROTEIN PHOSPHATASE-1"/>
    <property type="match status" value="1"/>
</dbReference>
<dbReference type="OrthoDB" id="444265at2759"/>
<dbReference type="PROSITE" id="PS50006">
    <property type="entry name" value="FHA_DOMAIN"/>
    <property type="match status" value="1"/>
</dbReference>
<evidence type="ECO:0000256" key="1">
    <source>
        <dbReference type="SAM" id="Coils"/>
    </source>
</evidence>
<dbReference type="InterPro" id="IPR000253">
    <property type="entry name" value="FHA_dom"/>
</dbReference>
<dbReference type="AlphaFoldDB" id="A0A8K1F9V3"/>
<keyword evidence="5" id="KW-1185">Reference proteome</keyword>
<dbReference type="EMBL" id="SPLM01000147">
    <property type="protein sequence ID" value="TMW55620.1"/>
    <property type="molecule type" value="Genomic_DNA"/>
</dbReference>
<feature type="coiled-coil region" evidence="1">
    <location>
        <begin position="420"/>
        <end position="447"/>
    </location>
</feature>
<feature type="region of interest" description="Disordered" evidence="2">
    <location>
        <begin position="462"/>
        <end position="579"/>
    </location>
</feature>
<feature type="compositionally biased region" description="Basic and acidic residues" evidence="2">
    <location>
        <begin position="294"/>
        <end position="307"/>
    </location>
</feature>
<dbReference type="Gene3D" id="2.60.200.20">
    <property type="match status" value="1"/>
</dbReference>
<evidence type="ECO:0000256" key="2">
    <source>
        <dbReference type="SAM" id="MobiDB-lite"/>
    </source>
</evidence>
<protein>
    <recommendedName>
        <fullName evidence="3">FHA domain-containing protein</fullName>
    </recommendedName>
</protein>
<feature type="region of interest" description="Disordered" evidence="2">
    <location>
        <begin position="155"/>
        <end position="210"/>
    </location>
</feature>
<feature type="compositionally biased region" description="Basic and acidic residues" evidence="2">
    <location>
        <begin position="334"/>
        <end position="346"/>
    </location>
</feature>
<feature type="domain" description="FHA" evidence="3">
    <location>
        <begin position="51"/>
        <end position="102"/>
    </location>
</feature>
<gene>
    <name evidence="4" type="ORF">Poli38472_010502</name>
</gene>
<organism evidence="4 5">
    <name type="scientific">Pythium oligandrum</name>
    <name type="common">Mycoparasitic fungus</name>
    <dbReference type="NCBI Taxonomy" id="41045"/>
    <lineage>
        <taxon>Eukaryota</taxon>
        <taxon>Sar</taxon>
        <taxon>Stramenopiles</taxon>
        <taxon>Oomycota</taxon>
        <taxon>Peronosporomycetes</taxon>
        <taxon>Pythiales</taxon>
        <taxon>Pythiaceae</taxon>
        <taxon>Pythium</taxon>
    </lineage>
</organism>
<evidence type="ECO:0000313" key="4">
    <source>
        <dbReference type="EMBL" id="TMW55620.1"/>
    </source>
</evidence>
<feature type="compositionally biased region" description="Basic and acidic residues" evidence="2">
    <location>
        <begin position="484"/>
        <end position="514"/>
    </location>
</feature>
<feature type="region of interest" description="Disordered" evidence="2">
    <location>
        <begin position="294"/>
        <end position="363"/>
    </location>
</feature>
<dbReference type="SMART" id="SM00240">
    <property type="entry name" value="FHA"/>
    <property type="match status" value="1"/>
</dbReference>
<feature type="compositionally biased region" description="Basic and acidic residues" evidence="2">
    <location>
        <begin position="155"/>
        <end position="168"/>
    </location>
</feature>